<dbReference type="InterPro" id="IPR055236">
    <property type="entry name" value="EVH1_PP4R3"/>
</dbReference>
<name>C1EEL2_MICCC</name>
<evidence type="ECO:0000259" key="5">
    <source>
        <dbReference type="Pfam" id="PF22972"/>
    </source>
</evidence>
<dbReference type="GeneID" id="8247418"/>
<keyword evidence="7" id="KW-1185">Reference proteome</keyword>
<evidence type="ECO:0000256" key="1">
    <source>
        <dbReference type="ARBA" id="ARBA00004123"/>
    </source>
</evidence>
<dbReference type="EMBL" id="CP001330">
    <property type="protein sequence ID" value="ACO66254.1"/>
    <property type="molecule type" value="Genomic_DNA"/>
</dbReference>
<dbReference type="PANTHER" id="PTHR23318:SF0">
    <property type="entry name" value="SERINE_THREONINE-PROTEIN PHOSPHATASE 4 REGULATORY SUBUNIT 3"/>
    <property type="match status" value="1"/>
</dbReference>
<dbReference type="GO" id="GO:0005654">
    <property type="term" value="C:nucleoplasm"/>
    <property type="evidence" value="ECO:0007669"/>
    <property type="project" value="TreeGrafter"/>
</dbReference>
<dbReference type="SUPFAM" id="SSF48371">
    <property type="entry name" value="ARM repeat"/>
    <property type="match status" value="1"/>
</dbReference>
<dbReference type="FunCoup" id="C1EEL2">
    <property type="interactions" value="1737"/>
</dbReference>
<accession>C1EEL2</accession>
<gene>
    <name evidence="6" type="ORF">MICPUN_86265</name>
</gene>
<dbReference type="InterPro" id="IPR051137">
    <property type="entry name" value="PP4R3-like"/>
</dbReference>
<evidence type="ECO:0000259" key="4">
    <source>
        <dbReference type="Pfam" id="PF04802"/>
    </source>
</evidence>
<feature type="domain" description="PP4R3 EVH1-like" evidence="5">
    <location>
        <begin position="20"/>
        <end position="118"/>
    </location>
</feature>
<dbReference type="InterPro" id="IPR016024">
    <property type="entry name" value="ARM-type_fold"/>
</dbReference>
<keyword evidence="2" id="KW-0539">Nucleus</keyword>
<feature type="compositionally biased region" description="Basic and acidic residues" evidence="3">
    <location>
        <begin position="751"/>
        <end position="760"/>
    </location>
</feature>
<evidence type="ECO:0000256" key="3">
    <source>
        <dbReference type="SAM" id="MobiDB-lite"/>
    </source>
</evidence>
<protein>
    <submittedName>
        <fullName evidence="6">Uncharacterized protein</fullName>
    </submittedName>
</protein>
<dbReference type="Gene3D" id="2.30.29.30">
    <property type="entry name" value="Pleckstrin-homology domain (PH domain)/Phosphotyrosine-binding domain (PTB)"/>
    <property type="match status" value="1"/>
</dbReference>
<dbReference type="GO" id="GO:0072542">
    <property type="term" value="F:protein phosphatase activator activity"/>
    <property type="evidence" value="ECO:0007669"/>
    <property type="project" value="TreeGrafter"/>
</dbReference>
<evidence type="ECO:0000256" key="2">
    <source>
        <dbReference type="ARBA" id="ARBA00023242"/>
    </source>
</evidence>
<dbReference type="InParanoid" id="C1EEL2"/>
<dbReference type="STRING" id="296587.C1EEL2"/>
<dbReference type="GO" id="GO:0030289">
    <property type="term" value="C:protein phosphatase 4 complex"/>
    <property type="evidence" value="ECO:0007669"/>
    <property type="project" value="TreeGrafter"/>
</dbReference>
<dbReference type="OMA" id="YHRYMIS"/>
<dbReference type="InterPro" id="IPR011993">
    <property type="entry name" value="PH-like_dom_sf"/>
</dbReference>
<proteinExistence type="predicted"/>
<dbReference type="KEGG" id="mis:MICPUN_86265"/>
<dbReference type="RefSeq" id="XP_002504996.1">
    <property type="nucleotide sequence ID" value="XM_002504950.1"/>
</dbReference>
<dbReference type="OrthoDB" id="27483at2759"/>
<evidence type="ECO:0000313" key="7">
    <source>
        <dbReference type="Proteomes" id="UP000002009"/>
    </source>
</evidence>
<organism evidence="6 7">
    <name type="scientific">Micromonas commoda (strain RCC299 / NOUM17 / CCMP2709)</name>
    <name type="common">Picoplanktonic green alga</name>
    <dbReference type="NCBI Taxonomy" id="296587"/>
    <lineage>
        <taxon>Eukaryota</taxon>
        <taxon>Viridiplantae</taxon>
        <taxon>Chlorophyta</taxon>
        <taxon>Mamiellophyceae</taxon>
        <taxon>Mamiellales</taxon>
        <taxon>Mamiellaceae</taxon>
        <taxon>Micromonas</taxon>
    </lineage>
</organism>
<dbReference type="Pfam" id="PF22972">
    <property type="entry name" value="EVH1_PP4R3"/>
    <property type="match status" value="1"/>
</dbReference>
<dbReference type="PANTHER" id="PTHR23318">
    <property type="entry name" value="ATP SYNTHASE GAMMA-RELATED"/>
    <property type="match status" value="1"/>
</dbReference>
<evidence type="ECO:0000313" key="6">
    <source>
        <dbReference type="EMBL" id="ACO66254.1"/>
    </source>
</evidence>
<feature type="domain" description="Serine/threonine-protein phosphatase 4 regulatory subunit 3-like central" evidence="4">
    <location>
        <begin position="154"/>
        <end position="646"/>
    </location>
</feature>
<feature type="compositionally biased region" description="Polar residues" evidence="3">
    <location>
        <begin position="803"/>
        <end position="819"/>
    </location>
</feature>
<dbReference type="SUPFAM" id="SSF50729">
    <property type="entry name" value="PH domain-like"/>
    <property type="match status" value="1"/>
</dbReference>
<dbReference type="Pfam" id="PF04802">
    <property type="entry name" value="PP4R3"/>
    <property type="match status" value="1"/>
</dbReference>
<dbReference type="eggNOG" id="KOG2175">
    <property type="taxonomic scope" value="Eukaryota"/>
</dbReference>
<feature type="compositionally biased region" description="Acidic residues" evidence="3">
    <location>
        <begin position="682"/>
        <end position="699"/>
    </location>
</feature>
<sequence length="819" mass="91651">MAAVEPQPLGGEAADYTNLQRVKVYRLNESGHWDDKGTGHVSCEYMEQSDSVGLVVVSEEDQQPLLVHRISREDIYQRQGGDTIITWTDPDIHTDIALSFQEAMGCNYIWEQISSVQHTYKKSDMAAPDDGFYQDSGRAGPSELPPAELGSLAELVKVVTECSPFAREKIANLALKKGYLRQLLDLFKTCEDLDDMESLHMMYTLVRGLVLLNDANLFDELLRDENVFDVVGALEYDPEYSEAEETGGDGHRAFLRDSVVFKEVVPIQDPAIRAKIHQTYRIGYLKDVILPRVLDDATFGTLTSIMLFNNVEVVLALQQDPAFLKELFNRLKSTPRADPGWDDLVGFLQELCSLAKHLQVQQRGSLFASLIQHGLFYVLTDVLKAESETSQLKGADVLMSTLHNDPSALRAFLVKQEDHALFDRIVELFVQGEEGLQAQLFELLKLMLDPETMDQPVEKSGFLELFYDHYVDKLVASVGAGATKEEDAGTEPTQSGLRPLDSFVPAWNLVKTIELLCFCVQHHSFRIKYYVLRNNVVEKVLNLTKRREKYLVVAAIRFLRSCVGLKDEFYNRYIIKNNLFGPVMKAFGENGARYNLLNSSVLELVDFVRRENIKGLIEYLVVTYDELFSGVEYVDTFRLLKLRYQQAQQPKTAAGAPGGRETAAAAQAMEAHRRRRDGSMDQSEEDYFNTDDDDEEEEAVGPAPAVDDEPLVGPSPPSLSAQFIPMAAEYEAGLVGSKRPLVDEEYAGDDDTGKRIKQDDGVEEEGLTAAQRNALTGLNAEPNVEVATDPNSEGGEVEHKPTSKPTSNWVSVGQEEQNQ</sequence>
<feature type="region of interest" description="Disordered" evidence="3">
    <location>
        <begin position="650"/>
        <end position="719"/>
    </location>
</feature>
<dbReference type="Proteomes" id="UP000002009">
    <property type="component" value="Chromosome 11"/>
</dbReference>
<comment type="subcellular location">
    <subcellularLocation>
        <location evidence="1">Nucleus</location>
    </subcellularLocation>
</comment>
<feature type="compositionally biased region" description="Low complexity" evidence="3">
    <location>
        <begin position="653"/>
        <end position="669"/>
    </location>
</feature>
<feature type="region of interest" description="Disordered" evidence="3">
    <location>
        <begin position="743"/>
        <end position="819"/>
    </location>
</feature>
<dbReference type="InterPro" id="IPR006887">
    <property type="entry name" value="P4R3-like_central_dom"/>
</dbReference>
<dbReference type="AlphaFoldDB" id="C1EEL2"/>
<reference evidence="6 7" key="1">
    <citation type="journal article" date="2009" name="Science">
        <title>Green evolution and dynamic adaptations revealed by genomes of the marine picoeukaryotes Micromonas.</title>
        <authorList>
            <person name="Worden A.Z."/>
            <person name="Lee J.H."/>
            <person name="Mock T."/>
            <person name="Rouze P."/>
            <person name="Simmons M.P."/>
            <person name="Aerts A.L."/>
            <person name="Allen A.E."/>
            <person name="Cuvelier M.L."/>
            <person name="Derelle E."/>
            <person name="Everett M.V."/>
            <person name="Foulon E."/>
            <person name="Grimwood J."/>
            <person name="Gundlach H."/>
            <person name="Henrissat B."/>
            <person name="Napoli C."/>
            <person name="McDonald S.M."/>
            <person name="Parker M.S."/>
            <person name="Rombauts S."/>
            <person name="Salamov A."/>
            <person name="Von Dassow P."/>
            <person name="Badger J.H."/>
            <person name="Coutinho P.M."/>
            <person name="Demir E."/>
            <person name="Dubchak I."/>
            <person name="Gentemann C."/>
            <person name="Eikrem W."/>
            <person name="Gready J.E."/>
            <person name="John U."/>
            <person name="Lanier W."/>
            <person name="Lindquist E.A."/>
            <person name="Lucas S."/>
            <person name="Mayer K.F."/>
            <person name="Moreau H."/>
            <person name="Not F."/>
            <person name="Otillar R."/>
            <person name="Panaud O."/>
            <person name="Pangilinan J."/>
            <person name="Paulsen I."/>
            <person name="Piegu B."/>
            <person name="Poliakov A."/>
            <person name="Robbens S."/>
            <person name="Schmutz J."/>
            <person name="Toulza E."/>
            <person name="Wyss T."/>
            <person name="Zelensky A."/>
            <person name="Zhou K."/>
            <person name="Armbrust E.V."/>
            <person name="Bhattacharya D."/>
            <person name="Goodenough U.W."/>
            <person name="Van de Peer Y."/>
            <person name="Grigoriev I.V."/>
        </authorList>
    </citation>
    <scope>NUCLEOTIDE SEQUENCE [LARGE SCALE GENOMIC DNA]</scope>
    <source>
        <strain evidence="7">RCC299 / NOUM17</strain>
    </source>
</reference>